<evidence type="ECO:0000313" key="7">
    <source>
        <dbReference type="EMBL" id="ERL86612.1"/>
    </source>
</evidence>
<sequence>MFPISMNKTGLIMTTVILVGAYFTLSVASPLSMHEETATHCDKTLEDQNLPDRKDCARYFRCVYGRMVPKECPEKMLFNSAIGNCDLYYNVECVQRLEELEAPEDDLTEAIESLTGRPFVKPSKTPRPTSSIASETSIERNSFTGETSTLKFVYFPHESDQSAYYKIENGAKILVHCEAGKVFSFDLEICARPWSV</sequence>
<dbReference type="Gene3D" id="2.170.140.10">
    <property type="entry name" value="Chitin binding domain"/>
    <property type="match status" value="2"/>
</dbReference>
<dbReference type="SUPFAM" id="SSF57625">
    <property type="entry name" value="Invertebrate chitin-binding proteins"/>
    <property type="match status" value="2"/>
</dbReference>
<feature type="domain" description="Chitin-binding type-2" evidence="6">
    <location>
        <begin position="38"/>
        <end position="95"/>
    </location>
</feature>
<dbReference type="PROSITE" id="PS50940">
    <property type="entry name" value="CHIT_BIND_II"/>
    <property type="match status" value="1"/>
</dbReference>
<dbReference type="InterPro" id="IPR051940">
    <property type="entry name" value="Chitin_bind-dev_reg"/>
</dbReference>
<dbReference type="SMART" id="SM00494">
    <property type="entry name" value="ChtBD2"/>
    <property type="match status" value="2"/>
</dbReference>
<evidence type="ECO:0000256" key="4">
    <source>
        <dbReference type="ARBA" id="ARBA00023157"/>
    </source>
</evidence>
<dbReference type="EMBL" id="KB631841">
    <property type="protein sequence ID" value="ERL86612.1"/>
    <property type="molecule type" value="Genomic_DNA"/>
</dbReference>
<dbReference type="Pfam" id="PF01607">
    <property type="entry name" value="CBM_14"/>
    <property type="match status" value="1"/>
</dbReference>
<accession>U4U0J9</accession>
<dbReference type="PANTHER" id="PTHR23301">
    <property type="entry name" value="CHITIN BINDING PERITROPHIN-A"/>
    <property type="match status" value="1"/>
</dbReference>
<dbReference type="OrthoDB" id="9987187at2759"/>
<evidence type="ECO:0000259" key="6">
    <source>
        <dbReference type="PROSITE" id="PS50940"/>
    </source>
</evidence>
<keyword evidence="4" id="KW-1015">Disulfide bond</keyword>
<proteinExistence type="predicted"/>
<keyword evidence="2" id="KW-0732">Signal</keyword>
<evidence type="ECO:0000256" key="5">
    <source>
        <dbReference type="ARBA" id="ARBA00023180"/>
    </source>
</evidence>
<keyword evidence="3" id="KW-0677">Repeat</keyword>
<gene>
    <name evidence="7" type="ORF">D910_04019</name>
</gene>
<dbReference type="GO" id="GO:0008061">
    <property type="term" value="F:chitin binding"/>
    <property type="evidence" value="ECO:0007669"/>
    <property type="project" value="UniProtKB-KW"/>
</dbReference>
<evidence type="ECO:0000313" key="8">
    <source>
        <dbReference type="Proteomes" id="UP000030742"/>
    </source>
</evidence>
<evidence type="ECO:0000256" key="1">
    <source>
        <dbReference type="ARBA" id="ARBA00022669"/>
    </source>
</evidence>
<organism evidence="7 8">
    <name type="scientific">Dendroctonus ponderosae</name>
    <name type="common">Mountain pine beetle</name>
    <dbReference type="NCBI Taxonomy" id="77166"/>
    <lineage>
        <taxon>Eukaryota</taxon>
        <taxon>Metazoa</taxon>
        <taxon>Ecdysozoa</taxon>
        <taxon>Arthropoda</taxon>
        <taxon>Hexapoda</taxon>
        <taxon>Insecta</taxon>
        <taxon>Pterygota</taxon>
        <taxon>Neoptera</taxon>
        <taxon>Endopterygota</taxon>
        <taxon>Coleoptera</taxon>
        <taxon>Polyphaga</taxon>
        <taxon>Cucujiformia</taxon>
        <taxon>Curculionidae</taxon>
        <taxon>Scolytinae</taxon>
        <taxon>Dendroctonus</taxon>
    </lineage>
</organism>
<keyword evidence="1" id="KW-0147">Chitin-binding</keyword>
<evidence type="ECO:0000256" key="2">
    <source>
        <dbReference type="ARBA" id="ARBA00022729"/>
    </source>
</evidence>
<dbReference type="PANTHER" id="PTHR23301:SF0">
    <property type="entry name" value="CHITIN-BINDING TYPE-2 DOMAIN-CONTAINING PROTEIN-RELATED"/>
    <property type="match status" value="1"/>
</dbReference>
<dbReference type="InterPro" id="IPR036508">
    <property type="entry name" value="Chitin-bd_dom_sf"/>
</dbReference>
<keyword evidence="5" id="KW-0325">Glycoprotein</keyword>
<dbReference type="Proteomes" id="UP000030742">
    <property type="component" value="Unassembled WGS sequence"/>
</dbReference>
<reference evidence="7 8" key="1">
    <citation type="journal article" date="2013" name="Genome Biol.">
        <title>Draft genome of the mountain pine beetle, Dendroctonus ponderosae Hopkins, a major forest pest.</title>
        <authorList>
            <person name="Keeling C.I."/>
            <person name="Yuen M.M."/>
            <person name="Liao N.Y."/>
            <person name="Docking T.R."/>
            <person name="Chan S.K."/>
            <person name="Taylor G.A."/>
            <person name="Palmquist D.L."/>
            <person name="Jackman S.D."/>
            <person name="Nguyen A."/>
            <person name="Li M."/>
            <person name="Henderson H."/>
            <person name="Janes J.K."/>
            <person name="Zhao Y."/>
            <person name="Pandoh P."/>
            <person name="Moore R."/>
            <person name="Sperling F.A."/>
            <person name="Huber D.P."/>
            <person name="Birol I."/>
            <person name="Jones S.J."/>
            <person name="Bohlmann J."/>
        </authorList>
    </citation>
    <scope>NUCLEOTIDE SEQUENCE</scope>
</reference>
<protein>
    <recommendedName>
        <fullName evidence="6">Chitin-binding type-2 domain-containing protein</fullName>
    </recommendedName>
</protein>
<name>U4U0J9_DENPD</name>
<dbReference type="GO" id="GO:0005576">
    <property type="term" value="C:extracellular region"/>
    <property type="evidence" value="ECO:0007669"/>
    <property type="project" value="InterPro"/>
</dbReference>
<dbReference type="AlphaFoldDB" id="U4U0J9"/>
<evidence type="ECO:0000256" key="3">
    <source>
        <dbReference type="ARBA" id="ARBA00022737"/>
    </source>
</evidence>
<dbReference type="InterPro" id="IPR002557">
    <property type="entry name" value="Chitin-bd_dom"/>
</dbReference>